<reference evidence="1 2" key="1">
    <citation type="submission" date="2016-07" db="EMBL/GenBank/DDBJ databases">
        <title>Enhancement of antibiotic productionsby engineered nitrateutilization in actinobacteria.</title>
        <authorList>
            <person name="Meng S.C."/>
        </authorList>
    </citation>
    <scope>NUCLEOTIDE SEQUENCE [LARGE SCALE GENOMIC DNA]</scope>
    <source>
        <strain evidence="1 2">NRRL 2936</strain>
    </source>
</reference>
<dbReference type="Proteomes" id="UP000092598">
    <property type="component" value="Chromosome"/>
</dbReference>
<dbReference type="AlphaFoldDB" id="A0A1B1MA78"/>
<accession>A0A1B1MA78</accession>
<gene>
    <name evidence="1" type="ORF">SLINC_3078</name>
</gene>
<evidence type="ECO:0000313" key="1">
    <source>
        <dbReference type="EMBL" id="ANS65302.1"/>
    </source>
</evidence>
<keyword evidence="2" id="KW-1185">Reference proteome</keyword>
<dbReference type="OrthoDB" id="4337469at2"/>
<dbReference type="EMBL" id="CP016438">
    <property type="protein sequence ID" value="ANS65302.1"/>
    <property type="molecule type" value="Genomic_DNA"/>
</dbReference>
<name>A0A1B1MA78_STRLN</name>
<dbReference type="RefSeq" id="WP_067432804.1">
    <property type="nucleotide sequence ID" value="NZ_CP016438.1"/>
</dbReference>
<sequence length="207" mass="21035">MTALLGARAATPLGGPLLYARSRAVPRALAVLLASAGLAVWAAHGLDAYVDPSRRVPVVALAPLFTAAVIGASLYTASEELDRTAVRPWWRLRALHLLALTALTAGLLSLAVLGHPSVFGPPAMVRNTLGTTGLTAAAAALLGARLSWLPAFAYVSAVYVGAANAHGRAVTVWAWPLQSDGGAGAWAAALAAFAVGGALYVVRGARA</sequence>
<organism evidence="1 2">
    <name type="scientific">Streptomyces lincolnensis</name>
    <dbReference type="NCBI Taxonomy" id="1915"/>
    <lineage>
        <taxon>Bacteria</taxon>
        <taxon>Bacillati</taxon>
        <taxon>Actinomycetota</taxon>
        <taxon>Actinomycetes</taxon>
        <taxon>Kitasatosporales</taxon>
        <taxon>Streptomycetaceae</taxon>
        <taxon>Streptomyces</taxon>
    </lineage>
</organism>
<proteinExistence type="predicted"/>
<protein>
    <submittedName>
        <fullName evidence="1">Uncharacterized protein</fullName>
    </submittedName>
</protein>
<dbReference type="STRING" id="1915.SLINC_3078"/>
<evidence type="ECO:0000313" key="2">
    <source>
        <dbReference type="Proteomes" id="UP000092598"/>
    </source>
</evidence>
<dbReference type="KEGG" id="sls:SLINC_3078"/>